<accession>A0A0B0MCI4</accession>
<gene>
    <name evidence="1" type="ORF">F383_38634</name>
</gene>
<keyword evidence="2" id="KW-1185">Reference proteome</keyword>
<evidence type="ECO:0000313" key="2">
    <source>
        <dbReference type="Proteomes" id="UP000032142"/>
    </source>
</evidence>
<dbReference type="AlphaFoldDB" id="A0A0B0MCI4"/>
<name>A0A0B0MCI4_GOSAR</name>
<dbReference type="EMBL" id="JRRC01096940">
    <property type="protein sequence ID" value="KHF99827.1"/>
    <property type="molecule type" value="Genomic_DNA"/>
</dbReference>
<proteinExistence type="predicted"/>
<dbReference type="Proteomes" id="UP000032142">
    <property type="component" value="Unassembled WGS sequence"/>
</dbReference>
<comment type="caution">
    <text evidence="1">The sequence shown here is derived from an EMBL/GenBank/DDBJ whole genome shotgun (WGS) entry which is preliminary data.</text>
</comment>
<evidence type="ECO:0000313" key="1">
    <source>
        <dbReference type="EMBL" id="KHF99827.1"/>
    </source>
</evidence>
<protein>
    <submittedName>
        <fullName evidence="1">Uncharacterized protein</fullName>
    </submittedName>
</protein>
<reference evidence="2" key="1">
    <citation type="submission" date="2014-09" db="EMBL/GenBank/DDBJ databases">
        <authorList>
            <person name="Mudge J."/>
            <person name="Ramaraj T."/>
            <person name="Lindquist I.E."/>
            <person name="Bharti A.K."/>
            <person name="Sundararajan A."/>
            <person name="Cameron C.T."/>
            <person name="Woodward J.E."/>
            <person name="May G.D."/>
            <person name="Brubaker C."/>
            <person name="Broadhvest J."/>
            <person name="Wilkins T.A."/>
        </authorList>
    </citation>
    <scope>NUCLEOTIDE SEQUENCE</scope>
    <source>
        <strain evidence="2">cv. AKA8401</strain>
    </source>
</reference>
<sequence length="27" mass="3069">MSKSPKNWPFSNRVILGLGRDTPVRLV</sequence>
<organism evidence="1 2">
    <name type="scientific">Gossypium arboreum</name>
    <name type="common">Tree cotton</name>
    <name type="synonym">Gossypium nanking</name>
    <dbReference type="NCBI Taxonomy" id="29729"/>
    <lineage>
        <taxon>Eukaryota</taxon>
        <taxon>Viridiplantae</taxon>
        <taxon>Streptophyta</taxon>
        <taxon>Embryophyta</taxon>
        <taxon>Tracheophyta</taxon>
        <taxon>Spermatophyta</taxon>
        <taxon>Magnoliopsida</taxon>
        <taxon>eudicotyledons</taxon>
        <taxon>Gunneridae</taxon>
        <taxon>Pentapetalae</taxon>
        <taxon>rosids</taxon>
        <taxon>malvids</taxon>
        <taxon>Malvales</taxon>
        <taxon>Malvaceae</taxon>
        <taxon>Malvoideae</taxon>
        <taxon>Gossypium</taxon>
    </lineage>
</organism>